<name>A0ABY4GK58_9BACI</name>
<evidence type="ECO:0000313" key="2">
    <source>
        <dbReference type="EMBL" id="UOQ84609.1"/>
    </source>
</evidence>
<keyword evidence="1" id="KW-0472">Membrane</keyword>
<evidence type="ECO:0000313" key="3">
    <source>
        <dbReference type="Proteomes" id="UP000831537"/>
    </source>
</evidence>
<keyword evidence="1" id="KW-1133">Transmembrane helix</keyword>
<dbReference type="RefSeq" id="WP_244742604.1">
    <property type="nucleotide sequence ID" value="NZ_CP095071.1"/>
</dbReference>
<dbReference type="EMBL" id="CP095071">
    <property type="protein sequence ID" value="UOQ84609.1"/>
    <property type="molecule type" value="Genomic_DNA"/>
</dbReference>
<keyword evidence="3" id="KW-1185">Reference proteome</keyword>
<proteinExistence type="predicted"/>
<evidence type="ECO:0000256" key="1">
    <source>
        <dbReference type="SAM" id="Phobius"/>
    </source>
</evidence>
<reference evidence="2 3" key="1">
    <citation type="submission" date="2022-04" db="EMBL/GenBank/DDBJ databases">
        <title>Gracilibacillus sp. isolated from saltern.</title>
        <authorList>
            <person name="Won M."/>
            <person name="Lee C.-M."/>
            <person name="Woen H.-Y."/>
            <person name="Kwon S.-W."/>
        </authorList>
    </citation>
    <scope>NUCLEOTIDE SEQUENCE [LARGE SCALE GENOMIC DNA]</scope>
    <source>
        <strain evidence="2 3">SSPM10-3</strain>
    </source>
</reference>
<accession>A0ABY4GK58</accession>
<protein>
    <submittedName>
        <fullName evidence="2">DUF3592 domain-containing protein</fullName>
    </submittedName>
</protein>
<gene>
    <name evidence="2" type="ORF">MUN87_18395</name>
</gene>
<dbReference type="Proteomes" id="UP000831537">
    <property type="component" value="Chromosome"/>
</dbReference>
<organism evidence="2 3">
    <name type="scientific">Gracilibacillus salinarum</name>
    <dbReference type="NCBI Taxonomy" id="2932255"/>
    <lineage>
        <taxon>Bacteria</taxon>
        <taxon>Bacillati</taxon>
        <taxon>Bacillota</taxon>
        <taxon>Bacilli</taxon>
        <taxon>Bacillales</taxon>
        <taxon>Bacillaceae</taxon>
        <taxon>Gracilibacillus</taxon>
    </lineage>
</organism>
<feature type="transmembrane region" description="Helical" evidence="1">
    <location>
        <begin position="6"/>
        <end position="30"/>
    </location>
</feature>
<keyword evidence="1" id="KW-0812">Transmembrane</keyword>
<sequence length="133" mass="15390">MSSTELGVLVTGMLSLIFGFYSLIKVILFLNNAKVAKGTIKDIKWEPPRRGYFPVITYLDEYDQIKTFESHIGFDKYKYKIGQSVEIRYNNQKSVINSFLLVWFEVILFIGLGLMFSVSVLVQHYFDIPNISM</sequence>
<feature type="transmembrane region" description="Helical" evidence="1">
    <location>
        <begin position="100"/>
        <end position="126"/>
    </location>
</feature>